<organism evidence="1 2">
    <name type="scientific">Culex pipiens pipiens</name>
    <name type="common">Northern house mosquito</name>
    <dbReference type="NCBI Taxonomy" id="38569"/>
    <lineage>
        <taxon>Eukaryota</taxon>
        <taxon>Metazoa</taxon>
        <taxon>Ecdysozoa</taxon>
        <taxon>Arthropoda</taxon>
        <taxon>Hexapoda</taxon>
        <taxon>Insecta</taxon>
        <taxon>Pterygota</taxon>
        <taxon>Neoptera</taxon>
        <taxon>Endopterygota</taxon>
        <taxon>Diptera</taxon>
        <taxon>Nematocera</taxon>
        <taxon>Culicoidea</taxon>
        <taxon>Culicidae</taxon>
        <taxon>Culicinae</taxon>
        <taxon>Culicini</taxon>
        <taxon>Culex</taxon>
        <taxon>Culex</taxon>
    </lineage>
</organism>
<dbReference type="Proteomes" id="UP001562425">
    <property type="component" value="Unassembled WGS sequence"/>
</dbReference>
<sequence length="71" mass="7835">MHSPLHPECNSPQTCVRETTSNRSLCRLLLQKSRSKGLVFPSIREAKLTGANPIGGGKQQVAGRAWPMRFC</sequence>
<reference evidence="1 2" key="1">
    <citation type="submission" date="2024-05" db="EMBL/GenBank/DDBJ databases">
        <title>Culex pipiens pipiens assembly and annotation.</title>
        <authorList>
            <person name="Alout H."/>
            <person name="Durand T."/>
        </authorList>
    </citation>
    <scope>NUCLEOTIDE SEQUENCE [LARGE SCALE GENOMIC DNA]</scope>
    <source>
        <strain evidence="1">HA-2024</strain>
        <tissue evidence="1">Whole body</tissue>
    </source>
</reference>
<comment type="caution">
    <text evidence="1">The sequence shown here is derived from an EMBL/GenBank/DDBJ whole genome shotgun (WGS) entry which is preliminary data.</text>
</comment>
<protein>
    <submittedName>
        <fullName evidence="1">Uncharacterized protein</fullName>
    </submittedName>
</protein>
<evidence type="ECO:0000313" key="1">
    <source>
        <dbReference type="EMBL" id="KAL1380043.1"/>
    </source>
</evidence>
<name>A0ABD1CUE8_CULPP</name>
<accession>A0ABD1CUE8</accession>
<dbReference type="AlphaFoldDB" id="A0ABD1CUE8"/>
<gene>
    <name evidence="1" type="ORF">pipiens_014492</name>
</gene>
<proteinExistence type="predicted"/>
<keyword evidence="2" id="KW-1185">Reference proteome</keyword>
<dbReference type="EMBL" id="JBEHCU010009348">
    <property type="protein sequence ID" value="KAL1380043.1"/>
    <property type="molecule type" value="Genomic_DNA"/>
</dbReference>
<evidence type="ECO:0000313" key="2">
    <source>
        <dbReference type="Proteomes" id="UP001562425"/>
    </source>
</evidence>